<evidence type="ECO:0000313" key="3">
    <source>
        <dbReference type="Proteomes" id="UP000053660"/>
    </source>
</evidence>
<feature type="compositionally biased region" description="Acidic residues" evidence="1">
    <location>
        <begin position="163"/>
        <end position="187"/>
    </location>
</feature>
<accession>A0A0B1S2H2</accession>
<dbReference type="Proteomes" id="UP000053660">
    <property type="component" value="Unassembled WGS sequence"/>
</dbReference>
<evidence type="ECO:0000256" key="1">
    <source>
        <dbReference type="SAM" id="MobiDB-lite"/>
    </source>
</evidence>
<feature type="non-terminal residue" evidence="2">
    <location>
        <position position="187"/>
    </location>
</feature>
<proteinExistence type="predicted"/>
<dbReference type="AlphaFoldDB" id="A0A0B1S2H2"/>
<feature type="region of interest" description="Disordered" evidence="1">
    <location>
        <begin position="159"/>
        <end position="187"/>
    </location>
</feature>
<evidence type="ECO:0000313" key="2">
    <source>
        <dbReference type="EMBL" id="KHJ77445.1"/>
    </source>
</evidence>
<protein>
    <submittedName>
        <fullName evidence="2">Uncharacterized protein</fullName>
    </submittedName>
</protein>
<reference evidence="2 3" key="1">
    <citation type="submission" date="2014-03" db="EMBL/GenBank/DDBJ databases">
        <title>Draft genome of the hookworm Oesophagostomum dentatum.</title>
        <authorList>
            <person name="Mitreva M."/>
        </authorList>
    </citation>
    <scope>NUCLEOTIDE SEQUENCE [LARGE SCALE GENOMIC DNA]</scope>
    <source>
        <strain evidence="2 3">OD-Hann</strain>
    </source>
</reference>
<keyword evidence="3" id="KW-1185">Reference proteome</keyword>
<sequence length="187" mass="21331">MGSCVNTSMLCERFHKALQHDIMEGKANVRIDSLLQILINLTVEKEESRIIMQHHRSHASAINKYCGREGLISNDGNGIWQVKDNNKVYHVQEQHCSCHEQDAMLVHMLSHAMDVESGISCVHVHAAVLYGSNGRRVSIHSEDVPMIEHMHDENIQDEHFSGEEEEEEEIEEVIVVDDDIENNENQP</sequence>
<organism evidence="2 3">
    <name type="scientific">Oesophagostomum dentatum</name>
    <name type="common">Nodular worm</name>
    <dbReference type="NCBI Taxonomy" id="61180"/>
    <lineage>
        <taxon>Eukaryota</taxon>
        <taxon>Metazoa</taxon>
        <taxon>Ecdysozoa</taxon>
        <taxon>Nematoda</taxon>
        <taxon>Chromadorea</taxon>
        <taxon>Rhabditida</taxon>
        <taxon>Rhabditina</taxon>
        <taxon>Rhabditomorpha</taxon>
        <taxon>Strongyloidea</taxon>
        <taxon>Strongylidae</taxon>
        <taxon>Oesophagostomum</taxon>
    </lineage>
</organism>
<name>A0A0B1S2H2_OESDE</name>
<gene>
    <name evidence="2" type="ORF">OESDEN_22935</name>
</gene>
<dbReference type="EMBL" id="KN610755">
    <property type="protein sequence ID" value="KHJ77445.1"/>
    <property type="molecule type" value="Genomic_DNA"/>
</dbReference>
<dbReference type="OrthoDB" id="5873801at2759"/>